<dbReference type="InterPro" id="IPR013785">
    <property type="entry name" value="Aldolase_TIM"/>
</dbReference>
<evidence type="ECO:0000313" key="8">
    <source>
        <dbReference type="EMBL" id="KAE8682592.1"/>
    </source>
</evidence>
<protein>
    <submittedName>
        <fullName evidence="8">12-oxophytodienoate reductase 3</fullName>
    </submittedName>
</protein>
<feature type="domain" description="NADH:flavin oxidoreductase/NADH oxidase N-terminal" evidence="7">
    <location>
        <begin position="77"/>
        <end position="109"/>
    </location>
</feature>
<dbReference type="SUPFAM" id="SSF51395">
    <property type="entry name" value="FMN-linked oxidoreductases"/>
    <property type="match status" value="1"/>
</dbReference>
<comment type="similarity">
    <text evidence="2">Belongs to the NADH:flavin oxidoreductase/NADH oxidase family.</text>
</comment>
<dbReference type="GO" id="GO:0016629">
    <property type="term" value="F:12-oxophytodienoate reductase activity"/>
    <property type="evidence" value="ECO:0007669"/>
    <property type="project" value="TreeGrafter"/>
</dbReference>
<evidence type="ECO:0000256" key="3">
    <source>
        <dbReference type="ARBA" id="ARBA00022630"/>
    </source>
</evidence>
<sequence>MESQGRRLLNITPRDDSRQLSHHRSDTDLRHWSRVISFPHVPGIYNEEQVKAWKTIVDTIHAKGGIIFSQVWHVGLASHSGFGGIEIHGAHGYLIDQFLKNGINDRTDEVAIRISPAIDHLDRMDSNPLNLGFAVIERLNKLQLQLWSKLAYLHVTQPRYHAYGQTKSGRHGRLGSLLMRTLKRTYQELYM</sequence>
<evidence type="ECO:0000256" key="2">
    <source>
        <dbReference type="ARBA" id="ARBA00005979"/>
    </source>
</evidence>
<organism evidence="8 9">
    <name type="scientific">Hibiscus syriacus</name>
    <name type="common">Rose of Sharon</name>
    <dbReference type="NCBI Taxonomy" id="106335"/>
    <lineage>
        <taxon>Eukaryota</taxon>
        <taxon>Viridiplantae</taxon>
        <taxon>Streptophyta</taxon>
        <taxon>Embryophyta</taxon>
        <taxon>Tracheophyta</taxon>
        <taxon>Spermatophyta</taxon>
        <taxon>Magnoliopsida</taxon>
        <taxon>eudicotyledons</taxon>
        <taxon>Gunneridae</taxon>
        <taxon>Pentapetalae</taxon>
        <taxon>rosids</taxon>
        <taxon>malvids</taxon>
        <taxon>Malvales</taxon>
        <taxon>Malvaceae</taxon>
        <taxon>Malvoideae</taxon>
        <taxon>Hibiscus</taxon>
    </lineage>
</organism>
<evidence type="ECO:0000256" key="1">
    <source>
        <dbReference type="ARBA" id="ARBA00001917"/>
    </source>
</evidence>
<dbReference type="PANTHER" id="PTHR22893">
    <property type="entry name" value="NADH OXIDOREDUCTASE-RELATED"/>
    <property type="match status" value="1"/>
</dbReference>
<dbReference type="PANTHER" id="PTHR22893:SF112">
    <property type="entry name" value="12-OXOPHYTODIENOATE REDUCTASE 3"/>
    <property type="match status" value="1"/>
</dbReference>
<dbReference type="GO" id="GO:0031408">
    <property type="term" value="P:oxylipin biosynthetic process"/>
    <property type="evidence" value="ECO:0007669"/>
    <property type="project" value="TreeGrafter"/>
</dbReference>
<name>A0A6A2YU70_HIBSY</name>
<keyword evidence="9" id="KW-1185">Reference proteome</keyword>
<feature type="region of interest" description="Disordered" evidence="6">
    <location>
        <begin position="1"/>
        <end position="23"/>
    </location>
</feature>
<comment type="cofactor">
    <cofactor evidence="1">
        <name>FMN</name>
        <dbReference type="ChEBI" id="CHEBI:58210"/>
    </cofactor>
</comment>
<feature type="compositionally biased region" description="Basic and acidic residues" evidence="6">
    <location>
        <begin position="13"/>
        <end position="23"/>
    </location>
</feature>
<dbReference type="Pfam" id="PF00724">
    <property type="entry name" value="Oxidored_FMN"/>
    <property type="match status" value="1"/>
</dbReference>
<keyword evidence="4" id="KW-0288">FMN</keyword>
<dbReference type="InterPro" id="IPR045247">
    <property type="entry name" value="Oye-like"/>
</dbReference>
<evidence type="ECO:0000256" key="4">
    <source>
        <dbReference type="ARBA" id="ARBA00022643"/>
    </source>
</evidence>
<dbReference type="AlphaFoldDB" id="A0A6A2YU70"/>
<dbReference type="GO" id="GO:0010181">
    <property type="term" value="F:FMN binding"/>
    <property type="evidence" value="ECO:0007669"/>
    <property type="project" value="InterPro"/>
</dbReference>
<evidence type="ECO:0000313" key="9">
    <source>
        <dbReference type="Proteomes" id="UP000436088"/>
    </source>
</evidence>
<proteinExistence type="inferred from homology"/>
<dbReference type="Gene3D" id="3.20.20.70">
    <property type="entry name" value="Aldolase class I"/>
    <property type="match status" value="3"/>
</dbReference>
<reference evidence="8" key="1">
    <citation type="submission" date="2019-09" db="EMBL/GenBank/DDBJ databases">
        <title>Draft genome information of white flower Hibiscus syriacus.</title>
        <authorList>
            <person name="Kim Y.-M."/>
        </authorList>
    </citation>
    <scope>NUCLEOTIDE SEQUENCE [LARGE SCALE GENOMIC DNA]</scope>
    <source>
        <strain evidence="8">YM2019G1</strain>
    </source>
</reference>
<gene>
    <name evidence="8" type="ORF">F3Y22_tig00111238pilonHSYRG00260</name>
</gene>
<keyword evidence="3" id="KW-0285">Flavoprotein</keyword>
<evidence type="ECO:0000259" key="7">
    <source>
        <dbReference type="Pfam" id="PF00724"/>
    </source>
</evidence>
<evidence type="ECO:0000256" key="6">
    <source>
        <dbReference type="SAM" id="MobiDB-lite"/>
    </source>
</evidence>
<accession>A0A6A2YU70</accession>
<dbReference type="EMBL" id="VEPZ02001279">
    <property type="protein sequence ID" value="KAE8682592.1"/>
    <property type="molecule type" value="Genomic_DNA"/>
</dbReference>
<keyword evidence="5" id="KW-0521">NADP</keyword>
<dbReference type="Proteomes" id="UP000436088">
    <property type="component" value="Unassembled WGS sequence"/>
</dbReference>
<evidence type="ECO:0000256" key="5">
    <source>
        <dbReference type="ARBA" id="ARBA00022857"/>
    </source>
</evidence>
<comment type="caution">
    <text evidence="8">The sequence shown here is derived from an EMBL/GenBank/DDBJ whole genome shotgun (WGS) entry which is preliminary data.</text>
</comment>
<dbReference type="GO" id="GO:0009695">
    <property type="term" value="P:jasmonic acid biosynthetic process"/>
    <property type="evidence" value="ECO:0007669"/>
    <property type="project" value="TreeGrafter"/>
</dbReference>
<dbReference type="InterPro" id="IPR001155">
    <property type="entry name" value="OxRdtase_FMN_N"/>
</dbReference>
<dbReference type="GO" id="GO:0005777">
    <property type="term" value="C:peroxisome"/>
    <property type="evidence" value="ECO:0007669"/>
    <property type="project" value="TreeGrafter"/>
</dbReference>